<feature type="compositionally biased region" description="Basic and acidic residues" evidence="1">
    <location>
        <begin position="1"/>
        <end position="12"/>
    </location>
</feature>
<feature type="region of interest" description="Disordered" evidence="1">
    <location>
        <begin position="1"/>
        <end position="22"/>
    </location>
</feature>
<protein>
    <recommendedName>
        <fullName evidence="2">Holliday junction resolvase Gen1 C-terminal domain-containing protein</fullName>
    </recommendedName>
</protein>
<proteinExistence type="predicted"/>
<dbReference type="Proteomes" id="UP000714275">
    <property type="component" value="Unassembled WGS sequence"/>
</dbReference>
<dbReference type="OrthoDB" id="2656586at2759"/>
<evidence type="ECO:0000313" key="3">
    <source>
        <dbReference type="EMBL" id="KAG1771149.1"/>
    </source>
</evidence>
<dbReference type="EMBL" id="JABBWD010000060">
    <property type="protein sequence ID" value="KAG1771149.1"/>
    <property type="molecule type" value="Genomic_DNA"/>
</dbReference>
<name>A0A9P6ZLF2_9AGAM</name>
<evidence type="ECO:0000259" key="2">
    <source>
        <dbReference type="Pfam" id="PF18380"/>
    </source>
</evidence>
<evidence type="ECO:0000256" key="1">
    <source>
        <dbReference type="SAM" id="MobiDB-lite"/>
    </source>
</evidence>
<sequence length="87" mass="9588">MRKRGQRLEHGESSAIKGPLTPFPAKAVGTPAYLVTSIDHRGTAFAPQPSFEGHNSRNRPLITKILGTRQRVSTDGLLEYRVEMCPS</sequence>
<reference evidence="3" key="1">
    <citation type="journal article" date="2020" name="New Phytol.">
        <title>Comparative genomics reveals dynamic genome evolution in host specialist ectomycorrhizal fungi.</title>
        <authorList>
            <person name="Lofgren L.A."/>
            <person name="Nguyen N.H."/>
            <person name="Vilgalys R."/>
            <person name="Ruytinx J."/>
            <person name="Liao H.L."/>
            <person name="Branco S."/>
            <person name="Kuo A."/>
            <person name="LaButti K."/>
            <person name="Lipzen A."/>
            <person name="Andreopoulos W."/>
            <person name="Pangilinan J."/>
            <person name="Riley R."/>
            <person name="Hundley H."/>
            <person name="Na H."/>
            <person name="Barry K."/>
            <person name="Grigoriev I.V."/>
            <person name="Stajich J.E."/>
            <person name="Kennedy P.G."/>
        </authorList>
    </citation>
    <scope>NUCLEOTIDE SEQUENCE</scope>
    <source>
        <strain evidence="3">DOB743</strain>
    </source>
</reference>
<evidence type="ECO:0000313" key="4">
    <source>
        <dbReference type="Proteomes" id="UP000714275"/>
    </source>
</evidence>
<dbReference type="InterPro" id="IPR041177">
    <property type="entry name" value="GEN1_C"/>
</dbReference>
<dbReference type="AlphaFoldDB" id="A0A9P6ZLF2"/>
<accession>A0A9P6ZLF2</accession>
<organism evidence="3 4">
    <name type="scientific">Suillus placidus</name>
    <dbReference type="NCBI Taxonomy" id="48579"/>
    <lineage>
        <taxon>Eukaryota</taxon>
        <taxon>Fungi</taxon>
        <taxon>Dikarya</taxon>
        <taxon>Basidiomycota</taxon>
        <taxon>Agaricomycotina</taxon>
        <taxon>Agaricomycetes</taxon>
        <taxon>Agaricomycetidae</taxon>
        <taxon>Boletales</taxon>
        <taxon>Suillineae</taxon>
        <taxon>Suillaceae</taxon>
        <taxon>Suillus</taxon>
    </lineage>
</organism>
<keyword evidence="4" id="KW-1185">Reference proteome</keyword>
<feature type="domain" description="Holliday junction resolvase Gen1 C-terminal" evidence="2">
    <location>
        <begin position="61"/>
        <end position="86"/>
    </location>
</feature>
<comment type="caution">
    <text evidence="3">The sequence shown here is derived from an EMBL/GenBank/DDBJ whole genome shotgun (WGS) entry which is preliminary data.</text>
</comment>
<dbReference type="Pfam" id="PF18380">
    <property type="entry name" value="GEN1_C"/>
    <property type="match status" value="1"/>
</dbReference>
<gene>
    <name evidence="3" type="ORF">EV702DRAFT_656544</name>
</gene>